<evidence type="ECO:0000256" key="7">
    <source>
        <dbReference type="ARBA" id="ARBA00023136"/>
    </source>
</evidence>
<evidence type="ECO:0000259" key="9">
    <source>
        <dbReference type="Pfam" id="PF13231"/>
    </source>
</evidence>
<sequence length="541" mass="62666">MKNRILLILIFIMAFSLRYFKIADYPKTLYGDEQAFAWNAYNILELGTDEYGTPYPLHFRSFNDYKAPVPVYLLVPVFKVFGMNAWSIRIPIVIASFLTVVVFYFFCRLFLAEKISLLSAFLFSVSPWHVHLSRGYFESTLSLLFFLTGIYCFLKSRLKTGWLILSSFFFTLALYSYFTPRILLPFFLLLLFYIGVKLFAGGKVKSVIAPYLIFIVIFLILTLPMIKLTFFGGGLSRFKKLNDSVSLVITQTVNRERNASLLPLNWRIILHNKATVWLRIFKNNYLEHFSLNFWYLYGDNSLRYFLGNMGMFYLYEMPFLFLGIIYIIKNNGPLAYFLLGWLLLAPLPASLVGRSFAVRSLSILPAPFVFVAAGISFFTLYIRKKIYKFIFIGGLTAAVVCMLGITLVKYYFEYPVYAATWWGWENKAALDYARARESLYDNIFISDYYTGATLAFAVYNRYDPRAFRQAINNPVTLGDNRRFIKLGKYYFGSLDLDPVRLSQNIIPPKSLYIGRPEEPDSSKTINAPDDGRVIFKIYKTD</sequence>
<dbReference type="AlphaFoldDB" id="A0A1F5YIM4"/>
<feature type="transmembrane region" description="Helical" evidence="8">
    <location>
        <begin position="389"/>
        <end position="412"/>
    </location>
</feature>
<dbReference type="Proteomes" id="UP000177396">
    <property type="component" value="Unassembled WGS sequence"/>
</dbReference>
<name>A0A1F5YIM4_9BACT</name>
<dbReference type="GO" id="GO:0005886">
    <property type="term" value="C:plasma membrane"/>
    <property type="evidence" value="ECO:0007669"/>
    <property type="project" value="UniProtKB-SubCell"/>
</dbReference>
<reference evidence="10 11" key="1">
    <citation type="journal article" date="2016" name="Nat. Commun.">
        <title>Thousands of microbial genomes shed light on interconnected biogeochemical processes in an aquifer system.</title>
        <authorList>
            <person name="Anantharaman K."/>
            <person name="Brown C.T."/>
            <person name="Hug L.A."/>
            <person name="Sharon I."/>
            <person name="Castelle C.J."/>
            <person name="Probst A.J."/>
            <person name="Thomas B.C."/>
            <person name="Singh A."/>
            <person name="Wilkins M.J."/>
            <person name="Karaoz U."/>
            <person name="Brodie E.L."/>
            <person name="Williams K.H."/>
            <person name="Hubbard S.S."/>
            <person name="Banfield J.F."/>
        </authorList>
    </citation>
    <scope>NUCLEOTIDE SEQUENCE [LARGE SCALE GENOMIC DNA]</scope>
</reference>
<feature type="transmembrane region" description="Helical" evidence="8">
    <location>
        <begin position="363"/>
        <end position="382"/>
    </location>
</feature>
<keyword evidence="3" id="KW-0328">Glycosyltransferase</keyword>
<dbReference type="GO" id="GO:0016763">
    <property type="term" value="F:pentosyltransferase activity"/>
    <property type="evidence" value="ECO:0007669"/>
    <property type="project" value="TreeGrafter"/>
</dbReference>
<feature type="transmembrane region" description="Helical" evidence="8">
    <location>
        <begin position="439"/>
        <end position="459"/>
    </location>
</feature>
<dbReference type="InterPro" id="IPR050297">
    <property type="entry name" value="LipidA_mod_glycosyltrf_83"/>
</dbReference>
<evidence type="ECO:0000256" key="5">
    <source>
        <dbReference type="ARBA" id="ARBA00022692"/>
    </source>
</evidence>
<evidence type="ECO:0000256" key="6">
    <source>
        <dbReference type="ARBA" id="ARBA00022989"/>
    </source>
</evidence>
<dbReference type="GO" id="GO:0009103">
    <property type="term" value="P:lipopolysaccharide biosynthetic process"/>
    <property type="evidence" value="ECO:0007669"/>
    <property type="project" value="UniProtKB-ARBA"/>
</dbReference>
<comment type="subcellular location">
    <subcellularLocation>
        <location evidence="1">Cell membrane</location>
        <topology evidence="1">Multi-pass membrane protein</topology>
    </subcellularLocation>
</comment>
<feature type="transmembrane region" description="Helical" evidence="8">
    <location>
        <begin position="136"/>
        <end position="154"/>
    </location>
</feature>
<dbReference type="PANTHER" id="PTHR33908">
    <property type="entry name" value="MANNOSYLTRANSFERASE YKCB-RELATED"/>
    <property type="match status" value="1"/>
</dbReference>
<protein>
    <recommendedName>
        <fullName evidence="9">Glycosyltransferase RgtA/B/C/D-like domain-containing protein</fullName>
    </recommendedName>
</protein>
<evidence type="ECO:0000313" key="11">
    <source>
        <dbReference type="Proteomes" id="UP000177396"/>
    </source>
</evidence>
<evidence type="ECO:0000256" key="2">
    <source>
        <dbReference type="ARBA" id="ARBA00022475"/>
    </source>
</evidence>
<dbReference type="InterPro" id="IPR038731">
    <property type="entry name" value="RgtA/B/C-like"/>
</dbReference>
<proteinExistence type="predicted"/>
<keyword evidence="4" id="KW-0808">Transferase</keyword>
<feature type="transmembrane region" description="Helical" evidence="8">
    <location>
        <begin position="161"/>
        <end position="178"/>
    </location>
</feature>
<keyword evidence="7 8" id="KW-0472">Membrane</keyword>
<gene>
    <name evidence="10" type="ORF">A2153_05790</name>
</gene>
<dbReference type="PANTHER" id="PTHR33908:SF11">
    <property type="entry name" value="MEMBRANE PROTEIN"/>
    <property type="match status" value="1"/>
</dbReference>
<dbReference type="Pfam" id="PF13231">
    <property type="entry name" value="PMT_2"/>
    <property type="match status" value="1"/>
</dbReference>
<evidence type="ECO:0000256" key="8">
    <source>
        <dbReference type="SAM" id="Phobius"/>
    </source>
</evidence>
<feature type="domain" description="Glycosyltransferase RgtA/B/C/D-like" evidence="9">
    <location>
        <begin position="66"/>
        <end position="225"/>
    </location>
</feature>
<evidence type="ECO:0000256" key="1">
    <source>
        <dbReference type="ARBA" id="ARBA00004651"/>
    </source>
</evidence>
<feature type="transmembrane region" description="Helical" evidence="8">
    <location>
        <begin position="184"/>
        <end position="200"/>
    </location>
</feature>
<evidence type="ECO:0000256" key="3">
    <source>
        <dbReference type="ARBA" id="ARBA00022676"/>
    </source>
</evidence>
<keyword evidence="2" id="KW-1003">Cell membrane</keyword>
<evidence type="ECO:0000313" key="10">
    <source>
        <dbReference type="EMBL" id="OGG00031.1"/>
    </source>
</evidence>
<accession>A0A1F5YIM4</accession>
<feature type="transmembrane region" description="Helical" evidence="8">
    <location>
        <begin position="304"/>
        <end position="328"/>
    </location>
</feature>
<evidence type="ECO:0000256" key="4">
    <source>
        <dbReference type="ARBA" id="ARBA00022679"/>
    </source>
</evidence>
<feature type="transmembrane region" description="Helical" evidence="8">
    <location>
        <begin position="207"/>
        <end position="226"/>
    </location>
</feature>
<keyword evidence="5 8" id="KW-0812">Transmembrane</keyword>
<keyword evidence="6 8" id="KW-1133">Transmembrane helix</keyword>
<feature type="transmembrane region" description="Helical" evidence="8">
    <location>
        <begin position="86"/>
        <end position="107"/>
    </location>
</feature>
<organism evidence="10 11">
    <name type="scientific">Candidatus Gottesmanbacteria bacterium RBG_16_38_7b</name>
    <dbReference type="NCBI Taxonomy" id="1798372"/>
    <lineage>
        <taxon>Bacteria</taxon>
        <taxon>Candidatus Gottesmaniibacteriota</taxon>
    </lineage>
</organism>
<feature type="transmembrane region" description="Helical" evidence="8">
    <location>
        <begin position="335"/>
        <end position="357"/>
    </location>
</feature>
<dbReference type="EMBL" id="MFJB01000039">
    <property type="protein sequence ID" value="OGG00031.1"/>
    <property type="molecule type" value="Genomic_DNA"/>
</dbReference>
<comment type="caution">
    <text evidence="10">The sequence shown here is derived from an EMBL/GenBank/DDBJ whole genome shotgun (WGS) entry which is preliminary data.</text>
</comment>